<dbReference type="CDD" id="cd09917">
    <property type="entry name" value="F-box_SF"/>
    <property type="match status" value="1"/>
</dbReference>
<dbReference type="Gene3D" id="1.20.1280.50">
    <property type="match status" value="1"/>
</dbReference>
<dbReference type="PANTHER" id="PTHR44586">
    <property type="entry name" value="F-BOX DOMAIN CONTAINING PROTEIN, EXPRESSED"/>
    <property type="match status" value="1"/>
</dbReference>
<evidence type="ECO:0000259" key="1">
    <source>
        <dbReference type="Pfam" id="PF03478"/>
    </source>
</evidence>
<evidence type="ECO:0000313" key="4">
    <source>
        <dbReference type="Proteomes" id="UP001497457"/>
    </source>
</evidence>
<dbReference type="SUPFAM" id="SSF81383">
    <property type="entry name" value="F-box domain"/>
    <property type="match status" value="1"/>
</dbReference>
<organism evidence="3 4">
    <name type="scientific">Urochloa decumbens</name>
    <dbReference type="NCBI Taxonomy" id="240449"/>
    <lineage>
        <taxon>Eukaryota</taxon>
        <taxon>Viridiplantae</taxon>
        <taxon>Streptophyta</taxon>
        <taxon>Embryophyta</taxon>
        <taxon>Tracheophyta</taxon>
        <taxon>Spermatophyta</taxon>
        <taxon>Magnoliopsida</taxon>
        <taxon>Liliopsida</taxon>
        <taxon>Poales</taxon>
        <taxon>Poaceae</taxon>
        <taxon>PACMAD clade</taxon>
        <taxon>Panicoideae</taxon>
        <taxon>Panicodae</taxon>
        <taxon>Paniceae</taxon>
        <taxon>Melinidinae</taxon>
        <taxon>Urochloa</taxon>
    </lineage>
</organism>
<dbReference type="InterPro" id="IPR005174">
    <property type="entry name" value="KIB1-4_b-propeller"/>
</dbReference>
<dbReference type="InterPro" id="IPR001810">
    <property type="entry name" value="F-box_dom"/>
</dbReference>
<dbReference type="PANTHER" id="PTHR44586:SF23">
    <property type="entry name" value="F-BOX DOMAIN-CONTAINING PROTEIN"/>
    <property type="match status" value="1"/>
</dbReference>
<dbReference type="EMBL" id="OZ075131">
    <property type="protein sequence ID" value="CAL4980299.1"/>
    <property type="molecule type" value="Genomic_DNA"/>
</dbReference>
<evidence type="ECO:0000313" key="3">
    <source>
        <dbReference type="EMBL" id="CAL4980299.1"/>
    </source>
</evidence>
<proteinExistence type="predicted"/>
<evidence type="ECO:0008006" key="5">
    <source>
        <dbReference type="Google" id="ProtNLM"/>
    </source>
</evidence>
<protein>
    <recommendedName>
        <fullName evidence="5">F-box domain-containing protein</fullName>
    </recommendedName>
</protein>
<reference evidence="3" key="1">
    <citation type="submission" date="2024-10" db="EMBL/GenBank/DDBJ databases">
        <authorList>
            <person name="Ryan C."/>
        </authorList>
    </citation>
    <scope>NUCLEOTIDE SEQUENCE [LARGE SCALE GENOMIC DNA]</scope>
</reference>
<accession>A0ABC9AK56</accession>
<feature type="domain" description="F-box" evidence="2">
    <location>
        <begin position="9"/>
        <end position="42"/>
    </location>
</feature>
<dbReference type="Pfam" id="PF12937">
    <property type="entry name" value="F-box-like"/>
    <property type="match status" value="1"/>
</dbReference>
<evidence type="ECO:0000259" key="2">
    <source>
        <dbReference type="Pfam" id="PF12937"/>
    </source>
</evidence>
<dbReference type="Proteomes" id="UP001497457">
    <property type="component" value="Chromosome 21rd"/>
</dbReference>
<sequence>METAVYPDWSGLPEDLMAMVMRTLDIPDLFRAGAVCASWYAAYSAVRRVRIPIKDASPCLLYSCAGDDADTATLYSPSAGAAFKVRLPSPAFRSRHVVGSGHGWVVTADEASNLQALNPLTGAQVDLPPVTGLHHVESSTDDKGCSVYNLYEQELGPDTPSVYTVRELRIFLYHRVFLSCSPSAGRSCVILLVHKQLGEMSYAWLGDDRWALITTNDNAIMRPSHGMLGTGMQRTARTTACARKIIEKGIWWDDPCSYLVLSPWGDILHVWRYLTLRTLTTPVRVPVEHAHEVLDPCSESYTYEMKLYKVDVASQKLVAISSSELRGHALFLGFNSTIFLSTKDFPRLRPNCAYLTDDDWEQLCLNMYGCRDVGIWNFETETLENLGDIDSIPPWLNWPPPIWITPSLF</sequence>
<feature type="domain" description="KIB1-4 beta-propeller" evidence="1">
    <location>
        <begin position="74"/>
        <end position="377"/>
    </location>
</feature>
<dbReference type="Pfam" id="PF03478">
    <property type="entry name" value="Beta-prop_KIB1-4"/>
    <property type="match status" value="1"/>
</dbReference>
<gene>
    <name evidence="3" type="ORF">URODEC1_LOCUS55603</name>
</gene>
<dbReference type="InterPro" id="IPR036047">
    <property type="entry name" value="F-box-like_dom_sf"/>
</dbReference>
<name>A0ABC9AK56_9POAL</name>
<dbReference type="AlphaFoldDB" id="A0ABC9AK56"/>
<keyword evidence="4" id="KW-1185">Reference proteome</keyword>